<dbReference type="KEGG" id="vg:30308211"/>
<dbReference type="Gene3D" id="2.60.120.620">
    <property type="entry name" value="q2cbj1_9rhob like domain"/>
    <property type="match status" value="1"/>
</dbReference>
<gene>
    <name evidence="1" type="ORF">C490910_157</name>
    <name evidence="2" type="ORF">CC030809_00152</name>
</gene>
<dbReference type="RefSeq" id="YP_009323090.1">
    <property type="nucleotide sequence ID" value="NC_031927.1"/>
</dbReference>
<evidence type="ECO:0000313" key="1">
    <source>
        <dbReference type="EMBL" id="AOV62081.1"/>
    </source>
</evidence>
<dbReference type="EMBL" id="KU686212">
    <property type="protein sequence ID" value="AOV62081.1"/>
    <property type="molecule type" value="Genomic_DNA"/>
</dbReference>
<dbReference type="Proteomes" id="UP000203902">
    <property type="component" value="Segment"/>
</dbReference>
<sequence length="209" mass="23772">MSKFKNNLIDANLFPSFLLSTDLRSLVSNNDINSEFTIIRNIDSGLNKTNVGGWHSTLYKKNSDLCDYTNIKKLYELVSEFVDEFLENDKTNLYTSSVNSWLLENDCGSYNTLHNHGKTDLIGVYYVNIPEDCGGLTLIRTDAFTHTALCGSNNSTQFANSFTPDIDIGRLYVMPGHLYHHVRPFDSEGLRRSIVFNINCQDISYRQSE</sequence>
<proteinExistence type="predicted"/>
<reference evidence="1 3" key="1">
    <citation type="journal article" date="2016" name="Virology">
        <title>The genomic content and context of auxiliary metabolic genes in marine cyanomyoviruses.</title>
        <authorList>
            <person name="Crummett L.T."/>
            <person name="Puxty R.J."/>
            <person name="Weihe C."/>
            <person name="Marston M.F."/>
            <person name="Martiny J.B."/>
        </authorList>
    </citation>
    <scope>NUCLEOTIDE SEQUENCE [LARGE SCALE GENOMIC DNA]</scope>
    <source>
        <strain evidence="1">0910CC49</strain>
    </source>
</reference>
<name>A0A1D8KTV4_9CAUD</name>
<accession>A0A1D8KTV4</accession>
<reference evidence="2 4" key="3">
    <citation type="submission" date="2020-07" db="EMBL/GenBank/DDBJ databases">
        <title>Signatures of coevolution in a cyanophage population.</title>
        <authorList>
            <person name="Abebe J."/>
        </authorList>
    </citation>
    <scope>NUCLEOTIDE SEQUENCE [LARGE SCALE GENOMIC DNA]</scope>
    <source>
        <strain evidence="2">0809CC03</strain>
    </source>
</reference>
<dbReference type="Proteomes" id="UP000510897">
    <property type="component" value="Segment"/>
</dbReference>
<dbReference type="GeneID" id="30308211"/>
<evidence type="ECO:0000313" key="3">
    <source>
        <dbReference type="Proteomes" id="UP000203902"/>
    </source>
</evidence>
<dbReference type="Pfam" id="PF13759">
    <property type="entry name" value="2OG-FeII_Oxy_5"/>
    <property type="match status" value="1"/>
</dbReference>
<dbReference type="OrthoDB" id="26784at10239"/>
<protein>
    <submittedName>
        <fullName evidence="1">Uncharacterized protein</fullName>
    </submittedName>
</protein>
<dbReference type="InterPro" id="IPR012668">
    <property type="entry name" value="CHP02466"/>
</dbReference>
<evidence type="ECO:0000313" key="4">
    <source>
        <dbReference type="Proteomes" id="UP000510897"/>
    </source>
</evidence>
<reference evidence="2 4" key="2">
    <citation type="submission" date="2020-06" db="EMBL/GenBank/DDBJ databases">
        <authorList>
            <person name="Puxty R.J."/>
            <person name="Weihe C."/>
            <person name="Marston M.F."/>
            <person name="Martiny J.B.H."/>
        </authorList>
    </citation>
    <scope>NUCLEOTIDE SEQUENCE [LARGE SCALE GENOMIC DNA]</scope>
    <source>
        <strain evidence="2">0809CC03</strain>
    </source>
</reference>
<evidence type="ECO:0000313" key="2">
    <source>
        <dbReference type="EMBL" id="QLF86208.1"/>
    </source>
</evidence>
<organism evidence="1 3">
    <name type="scientific">Synechococcus phage S-CAM7</name>
    <dbReference type="NCBI Taxonomy" id="1883368"/>
    <lineage>
        <taxon>Viruses</taxon>
        <taxon>Duplodnaviria</taxon>
        <taxon>Heunggongvirae</taxon>
        <taxon>Uroviricota</taxon>
        <taxon>Caudoviricetes</taxon>
        <taxon>Pantevenvirales</taxon>
        <taxon>Kyanoviridae</taxon>
        <taxon>Mazuvirus</taxon>
        <taxon>Mazuvirus scam7</taxon>
    </lineage>
</organism>
<keyword evidence="3" id="KW-1185">Reference proteome</keyword>
<dbReference type="EMBL" id="MT586120">
    <property type="protein sequence ID" value="QLF86208.1"/>
    <property type="molecule type" value="Genomic_DNA"/>
</dbReference>